<reference evidence="1 2" key="1">
    <citation type="journal article" date="2021" name="BMC Biol.">
        <title>Horizontally acquired antibacterial genes associated with adaptive radiation of ladybird beetles.</title>
        <authorList>
            <person name="Li H.S."/>
            <person name="Tang X.F."/>
            <person name="Huang Y.H."/>
            <person name="Xu Z.Y."/>
            <person name="Chen M.L."/>
            <person name="Du X.Y."/>
            <person name="Qiu B.Y."/>
            <person name="Chen P.T."/>
            <person name="Zhang W."/>
            <person name="Slipinski A."/>
            <person name="Escalona H.E."/>
            <person name="Waterhouse R.M."/>
            <person name="Zwick A."/>
            <person name="Pang H."/>
        </authorList>
    </citation>
    <scope>NUCLEOTIDE SEQUENCE [LARGE SCALE GENOMIC DNA]</scope>
    <source>
        <strain evidence="1">SYSU2018</strain>
    </source>
</reference>
<protein>
    <recommendedName>
        <fullName evidence="3">Endonuclease/exonuclease/phosphatase domain-containing protein</fullName>
    </recommendedName>
</protein>
<evidence type="ECO:0008006" key="3">
    <source>
        <dbReference type="Google" id="ProtNLM"/>
    </source>
</evidence>
<name>A0ABD2NWM5_9CUCU</name>
<organism evidence="1 2">
    <name type="scientific">Cryptolaemus montrouzieri</name>
    <dbReference type="NCBI Taxonomy" id="559131"/>
    <lineage>
        <taxon>Eukaryota</taxon>
        <taxon>Metazoa</taxon>
        <taxon>Ecdysozoa</taxon>
        <taxon>Arthropoda</taxon>
        <taxon>Hexapoda</taxon>
        <taxon>Insecta</taxon>
        <taxon>Pterygota</taxon>
        <taxon>Neoptera</taxon>
        <taxon>Endopterygota</taxon>
        <taxon>Coleoptera</taxon>
        <taxon>Polyphaga</taxon>
        <taxon>Cucujiformia</taxon>
        <taxon>Coccinelloidea</taxon>
        <taxon>Coccinellidae</taxon>
        <taxon>Scymninae</taxon>
        <taxon>Scymnini</taxon>
        <taxon>Cryptolaemus</taxon>
    </lineage>
</organism>
<comment type="caution">
    <text evidence="1">The sequence shown here is derived from an EMBL/GenBank/DDBJ whole genome shotgun (WGS) entry which is preliminary data.</text>
</comment>
<accession>A0ABD2NWM5</accession>
<dbReference type="EMBL" id="JABFTP020000144">
    <property type="protein sequence ID" value="KAL3282804.1"/>
    <property type="molecule type" value="Genomic_DNA"/>
</dbReference>
<evidence type="ECO:0000313" key="2">
    <source>
        <dbReference type="Proteomes" id="UP001516400"/>
    </source>
</evidence>
<proteinExistence type="predicted"/>
<gene>
    <name evidence="1" type="ORF">HHI36_005969</name>
</gene>
<sequence>METLLDKLGAENCDVFVAGDFNIDLLKRTGNTFNFETLMAYKSAIVNSLELTQEKIVMLRHENREDMYACQAENVNDKWQLFMNTLVPSFNECIPKKLVNSKRHYLNQHRNNPIVKFCKNQLDICYVLKEHISALEDLYRDNKRAYNSALESAKERLFINKINNSHIVQKSLEHSQQCK</sequence>
<dbReference type="Proteomes" id="UP001516400">
    <property type="component" value="Unassembled WGS sequence"/>
</dbReference>
<dbReference type="AlphaFoldDB" id="A0ABD2NWM5"/>
<evidence type="ECO:0000313" key="1">
    <source>
        <dbReference type="EMBL" id="KAL3282804.1"/>
    </source>
</evidence>
<keyword evidence="2" id="KW-1185">Reference proteome</keyword>